<dbReference type="PANTHER" id="PTHR43687">
    <property type="entry name" value="ADENYLYLSULFATE REDUCTASE, BETA SUBUNIT"/>
    <property type="match status" value="1"/>
</dbReference>
<dbReference type="HOGENOM" id="CLU_152999_0_0_2"/>
<evidence type="ECO:0000256" key="2">
    <source>
        <dbReference type="ARBA" id="ARBA00022485"/>
    </source>
</evidence>
<dbReference type="RefSeq" id="WP_012940785.1">
    <property type="nucleotide sequence ID" value="NC_013741.1"/>
</dbReference>
<keyword evidence="10" id="KW-1185">Reference proteome</keyword>
<evidence type="ECO:0000256" key="3">
    <source>
        <dbReference type="ARBA" id="ARBA00022723"/>
    </source>
</evidence>
<dbReference type="STRING" id="572546.Arcpr_1400"/>
<evidence type="ECO:0000256" key="5">
    <source>
        <dbReference type="ARBA" id="ARBA00022982"/>
    </source>
</evidence>
<dbReference type="eggNOG" id="arCOG02460">
    <property type="taxonomic scope" value="Archaea"/>
</dbReference>
<protein>
    <submittedName>
        <fullName evidence="9">4Fe-4S ferredoxin iron-sulfur binding domain protein</fullName>
    </submittedName>
</protein>
<dbReference type="Gene3D" id="3.30.70.20">
    <property type="match status" value="2"/>
</dbReference>
<feature type="domain" description="4Fe-4S ferredoxin-type" evidence="8">
    <location>
        <begin position="70"/>
        <end position="99"/>
    </location>
</feature>
<dbReference type="OrthoDB" id="15347at2157"/>
<organism evidence="9 10">
    <name type="scientific">Archaeoglobus profundus (strain DSM 5631 / JCM 9629 / NBRC 100127 / Av18)</name>
    <dbReference type="NCBI Taxonomy" id="572546"/>
    <lineage>
        <taxon>Archaea</taxon>
        <taxon>Methanobacteriati</taxon>
        <taxon>Methanobacteriota</taxon>
        <taxon>Archaeoglobi</taxon>
        <taxon>Archaeoglobales</taxon>
        <taxon>Archaeoglobaceae</taxon>
        <taxon>Archaeoglobus</taxon>
    </lineage>
</organism>
<dbReference type="GO" id="GO:0046872">
    <property type="term" value="F:metal ion binding"/>
    <property type="evidence" value="ECO:0007669"/>
    <property type="project" value="UniProtKB-KW"/>
</dbReference>
<keyword evidence="4" id="KW-0677">Repeat</keyword>
<feature type="domain" description="4Fe-4S ferredoxin-type" evidence="8">
    <location>
        <begin position="100"/>
        <end position="128"/>
    </location>
</feature>
<dbReference type="SUPFAM" id="SSF54862">
    <property type="entry name" value="4Fe-4S ferredoxins"/>
    <property type="match status" value="1"/>
</dbReference>
<gene>
    <name evidence="9" type="ordered locus">Arcpr_1400</name>
</gene>
<dbReference type="Proteomes" id="UP000001901">
    <property type="component" value="Chromosome"/>
</dbReference>
<dbReference type="SMART" id="SM00930">
    <property type="entry name" value="NIL"/>
    <property type="match status" value="1"/>
</dbReference>
<evidence type="ECO:0000313" key="10">
    <source>
        <dbReference type="Proteomes" id="UP000001901"/>
    </source>
</evidence>
<evidence type="ECO:0000256" key="4">
    <source>
        <dbReference type="ARBA" id="ARBA00022737"/>
    </source>
</evidence>
<accession>D2REA5</accession>
<dbReference type="Gene3D" id="3.30.70.260">
    <property type="match status" value="1"/>
</dbReference>
<dbReference type="AlphaFoldDB" id="D2REA5"/>
<dbReference type="PROSITE" id="PS00198">
    <property type="entry name" value="4FE4S_FER_1"/>
    <property type="match status" value="1"/>
</dbReference>
<reference evidence="9 10" key="1">
    <citation type="journal article" date="2010" name="Stand. Genomic Sci.">
        <title>Complete genome sequence of Archaeoglobus profundus type strain (AV18).</title>
        <authorList>
            <person name="von Jan M."/>
            <person name="Lapidus A."/>
            <person name="Del Rio T.G."/>
            <person name="Copeland A."/>
            <person name="Tice H."/>
            <person name="Cheng J.F."/>
            <person name="Lucas S."/>
            <person name="Chen F."/>
            <person name="Nolan M."/>
            <person name="Goodwin L."/>
            <person name="Han C."/>
            <person name="Pitluck S."/>
            <person name="Liolios K."/>
            <person name="Ivanova N."/>
            <person name="Mavromatis K."/>
            <person name="Ovchinnikova G."/>
            <person name="Chertkov O."/>
            <person name="Pati A."/>
            <person name="Chen A."/>
            <person name="Palaniappan K."/>
            <person name="Land M."/>
            <person name="Hauser L."/>
            <person name="Chang Y.J."/>
            <person name="Jeffries C.D."/>
            <person name="Saunders E."/>
            <person name="Brettin T."/>
            <person name="Detter J.C."/>
            <person name="Chain P."/>
            <person name="Eichinger K."/>
            <person name="Huber H."/>
            <person name="Spring S."/>
            <person name="Rohde M."/>
            <person name="Goker M."/>
            <person name="Wirth R."/>
            <person name="Woyke T."/>
            <person name="Bristow J."/>
            <person name="Eisen J.A."/>
            <person name="Markowitz V."/>
            <person name="Hugenholtz P."/>
            <person name="Kyrpides N.C."/>
            <person name="Klenk H.P."/>
        </authorList>
    </citation>
    <scope>NUCLEOTIDE SEQUENCE [LARGE SCALE GENOMIC DNA]</scope>
    <source>
        <strain evidence="10">DSM 5631 / JCM 9629 / NBRC 100127 / Av18</strain>
    </source>
</reference>
<dbReference type="PaxDb" id="572546-Arcpr_1400"/>
<evidence type="ECO:0000313" key="9">
    <source>
        <dbReference type="EMBL" id="ADB58449.1"/>
    </source>
</evidence>
<dbReference type="KEGG" id="apo:Arcpr_1400"/>
<dbReference type="InterPro" id="IPR017896">
    <property type="entry name" value="4Fe4S_Fe-S-bd"/>
</dbReference>
<dbReference type="InterPro" id="IPR017900">
    <property type="entry name" value="4Fe4S_Fe_S_CS"/>
</dbReference>
<dbReference type="GO" id="GO:0016491">
    <property type="term" value="F:oxidoreductase activity"/>
    <property type="evidence" value="ECO:0007669"/>
    <property type="project" value="UniProtKB-ARBA"/>
</dbReference>
<dbReference type="GO" id="GO:0051539">
    <property type="term" value="F:4 iron, 4 sulfur cluster binding"/>
    <property type="evidence" value="ECO:0007669"/>
    <property type="project" value="UniProtKB-KW"/>
</dbReference>
<dbReference type="Pfam" id="PF12838">
    <property type="entry name" value="Fer4_7"/>
    <property type="match status" value="1"/>
</dbReference>
<keyword evidence="5" id="KW-0249">Electron transport</keyword>
<keyword evidence="6" id="KW-0408">Iron</keyword>
<dbReference type="Pfam" id="PF09383">
    <property type="entry name" value="NIL"/>
    <property type="match status" value="1"/>
</dbReference>
<dbReference type="InterPro" id="IPR018449">
    <property type="entry name" value="NIL_domain"/>
</dbReference>
<dbReference type="GeneID" id="8740087"/>
<keyword evidence="3" id="KW-0479">Metal-binding</keyword>
<evidence type="ECO:0000256" key="6">
    <source>
        <dbReference type="ARBA" id="ARBA00023004"/>
    </source>
</evidence>
<dbReference type="InterPro" id="IPR045865">
    <property type="entry name" value="ACT-like_dom_sf"/>
</dbReference>
<evidence type="ECO:0000259" key="8">
    <source>
        <dbReference type="PROSITE" id="PS51379"/>
    </source>
</evidence>
<proteinExistence type="predicted"/>
<dbReference type="PANTHER" id="PTHR43687:SF6">
    <property type="entry name" value="L-ASPARTATE SEMIALDEHYDE SULFURTRANSFERASE IRON-SULFUR SUBUNIT"/>
    <property type="match status" value="1"/>
</dbReference>
<dbReference type="SUPFAM" id="SSF55021">
    <property type="entry name" value="ACT-like"/>
    <property type="match status" value="1"/>
</dbReference>
<keyword evidence="7" id="KW-0411">Iron-sulfur</keyword>
<keyword evidence="1" id="KW-0813">Transport</keyword>
<evidence type="ECO:0000256" key="1">
    <source>
        <dbReference type="ARBA" id="ARBA00022448"/>
    </source>
</evidence>
<keyword evidence="2" id="KW-0004">4Fe-4S</keyword>
<dbReference type="EMBL" id="CP001857">
    <property type="protein sequence ID" value="ADB58449.1"/>
    <property type="molecule type" value="Genomic_DNA"/>
</dbReference>
<dbReference type="PROSITE" id="PS51379">
    <property type="entry name" value="4FE4S_FER_2"/>
    <property type="match status" value="2"/>
</dbReference>
<sequence>MILRLKFDARTIRKPVISIATLETNALINILRADVGAREGEMIVEVDDEKVKKVEEVLKRYGVEIQELGEGIVKDDSKCIHCGLCISVCPMEVFKFDENWRVVLDPKKCIHCGFCVKVCVTKALTLYT</sequence>
<name>D2REA5_ARCPA</name>
<dbReference type="InterPro" id="IPR050572">
    <property type="entry name" value="Fe-S_Ferredoxin"/>
</dbReference>
<evidence type="ECO:0000256" key="7">
    <source>
        <dbReference type="ARBA" id="ARBA00023014"/>
    </source>
</evidence>